<dbReference type="Proteomes" id="UP001158576">
    <property type="component" value="Chromosome 2"/>
</dbReference>
<dbReference type="SUPFAM" id="SSF57196">
    <property type="entry name" value="EGF/Laminin"/>
    <property type="match status" value="1"/>
</dbReference>
<reference evidence="1 2" key="1">
    <citation type="submission" date="2021-04" db="EMBL/GenBank/DDBJ databases">
        <authorList>
            <person name="Bliznina A."/>
        </authorList>
    </citation>
    <scope>NUCLEOTIDE SEQUENCE [LARGE SCALE GENOMIC DNA]</scope>
</reference>
<evidence type="ECO:0000313" key="1">
    <source>
        <dbReference type="EMBL" id="CAG5110576.1"/>
    </source>
</evidence>
<keyword evidence="2" id="KW-1185">Reference proteome</keyword>
<gene>
    <name evidence="1" type="ORF">OKIOD_LOCUS13727</name>
</gene>
<dbReference type="EMBL" id="OU015567">
    <property type="protein sequence ID" value="CAG5110576.1"/>
    <property type="molecule type" value="Genomic_DNA"/>
</dbReference>
<sequence length="228" mass="26174">MTKCEKNGQVCQWKCEETEIGARCICPPGYWQFQDTCHDENECFGRSPCGEKSSNCLNLHGRSECLPELECPDDFRLISYSRNSYPAGCEQIQGTGKNCTDEFFCQFWRIRQQSGELLNYPSPRDQLVARVESSETFGRGSRYSYEILEVVDRDGNQAYDSAAIFIKQRSERVGRAEIHFLGKPAFEGPGVSRRIKLKYTGSKLYRGISKTMRVELIEILVYVSEFDF</sequence>
<evidence type="ECO:0000313" key="2">
    <source>
        <dbReference type="Proteomes" id="UP001158576"/>
    </source>
</evidence>
<dbReference type="Gene3D" id="2.10.25.10">
    <property type="entry name" value="Laminin"/>
    <property type="match status" value="1"/>
</dbReference>
<name>A0ABN7SYW9_OIKDI</name>
<accession>A0ABN7SYW9</accession>
<organism evidence="1 2">
    <name type="scientific">Oikopleura dioica</name>
    <name type="common">Tunicate</name>
    <dbReference type="NCBI Taxonomy" id="34765"/>
    <lineage>
        <taxon>Eukaryota</taxon>
        <taxon>Metazoa</taxon>
        <taxon>Chordata</taxon>
        <taxon>Tunicata</taxon>
        <taxon>Appendicularia</taxon>
        <taxon>Copelata</taxon>
        <taxon>Oikopleuridae</taxon>
        <taxon>Oikopleura</taxon>
    </lineage>
</organism>
<proteinExistence type="predicted"/>
<protein>
    <submittedName>
        <fullName evidence="1">Oidioi.mRNA.OKI2018_I69.chr2.g4962.t1.cds</fullName>
    </submittedName>
</protein>